<dbReference type="AlphaFoldDB" id="A0A853FQT0"/>
<evidence type="ECO:0000313" key="3">
    <source>
        <dbReference type="EMBL" id="NYT48115.1"/>
    </source>
</evidence>
<dbReference type="RefSeq" id="WP_180153390.1">
    <property type="nucleotide sequence ID" value="NZ_JACCEM010000001.1"/>
</dbReference>
<feature type="chain" id="PRO_5032812115" evidence="2">
    <location>
        <begin position="29"/>
        <end position="325"/>
    </location>
</feature>
<organism evidence="3 4">
    <name type="scientific">Parapusillimonas granuli</name>
    <dbReference type="NCBI Taxonomy" id="380911"/>
    <lineage>
        <taxon>Bacteria</taxon>
        <taxon>Pseudomonadati</taxon>
        <taxon>Pseudomonadota</taxon>
        <taxon>Betaproteobacteria</taxon>
        <taxon>Burkholderiales</taxon>
        <taxon>Alcaligenaceae</taxon>
        <taxon>Parapusillimonas</taxon>
    </lineage>
</organism>
<dbReference type="PIRSF" id="PIRSF017082">
    <property type="entry name" value="YflP"/>
    <property type="match status" value="1"/>
</dbReference>
<dbReference type="PANTHER" id="PTHR42928:SF5">
    <property type="entry name" value="BLR1237 PROTEIN"/>
    <property type="match status" value="1"/>
</dbReference>
<feature type="signal peptide" evidence="2">
    <location>
        <begin position="1"/>
        <end position="28"/>
    </location>
</feature>
<name>A0A853FQT0_9BURK</name>
<dbReference type="Gene3D" id="3.40.190.10">
    <property type="entry name" value="Periplasmic binding protein-like II"/>
    <property type="match status" value="1"/>
</dbReference>
<dbReference type="CDD" id="cd07012">
    <property type="entry name" value="PBP2_Bug_TTT"/>
    <property type="match status" value="1"/>
</dbReference>
<dbReference type="InterPro" id="IPR005064">
    <property type="entry name" value="BUG"/>
</dbReference>
<comment type="similarity">
    <text evidence="1">Belongs to the UPF0065 (bug) family.</text>
</comment>
<evidence type="ECO:0000256" key="2">
    <source>
        <dbReference type="SAM" id="SignalP"/>
    </source>
</evidence>
<dbReference type="Proteomes" id="UP000559809">
    <property type="component" value="Unassembled WGS sequence"/>
</dbReference>
<dbReference type="EMBL" id="JACCEM010000001">
    <property type="protein sequence ID" value="NYT48115.1"/>
    <property type="molecule type" value="Genomic_DNA"/>
</dbReference>
<proteinExistence type="inferred from homology"/>
<evidence type="ECO:0000313" key="4">
    <source>
        <dbReference type="Proteomes" id="UP000559809"/>
    </source>
</evidence>
<gene>
    <name evidence="3" type="ORF">H0A72_02215</name>
</gene>
<evidence type="ECO:0000256" key="1">
    <source>
        <dbReference type="ARBA" id="ARBA00006987"/>
    </source>
</evidence>
<dbReference type="SUPFAM" id="SSF53850">
    <property type="entry name" value="Periplasmic binding protein-like II"/>
    <property type="match status" value="1"/>
</dbReference>
<keyword evidence="4" id="KW-1185">Reference proteome</keyword>
<accession>A0A853FQT0</accession>
<dbReference type="InterPro" id="IPR042100">
    <property type="entry name" value="Bug_dom1"/>
</dbReference>
<reference evidence="3 4" key="1">
    <citation type="submission" date="2020-07" db="EMBL/GenBank/DDBJ databases">
        <title>Taxonomic revisions and descriptions of new bacterial species based on genomic comparisons in the high-G+C-content subgroup of the family Alcaligenaceae.</title>
        <authorList>
            <person name="Szabo A."/>
            <person name="Felfoldi T."/>
        </authorList>
    </citation>
    <scope>NUCLEOTIDE SEQUENCE [LARGE SCALE GENOMIC DNA]</scope>
    <source>
        <strain evidence="3 4">LMG 24012</strain>
    </source>
</reference>
<protein>
    <submittedName>
        <fullName evidence="3">Tripartite tricarboxylate transporter substrate binding protein</fullName>
    </submittedName>
</protein>
<comment type="caution">
    <text evidence="3">The sequence shown here is derived from an EMBL/GenBank/DDBJ whole genome shotgun (WGS) entry which is preliminary data.</text>
</comment>
<dbReference type="Gene3D" id="3.40.190.150">
    <property type="entry name" value="Bordetella uptake gene, domain 1"/>
    <property type="match status" value="1"/>
</dbReference>
<dbReference type="Pfam" id="PF03401">
    <property type="entry name" value="TctC"/>
    <property type="match status" value="1"/>
</dbReference>
<keyword evidence="2" id="KW-0732">Signal</keyword>
<dbReference type="PANTHER" id="PTHR42928">
    <property type="entry name" value="TRICARBOXYLATE-BINDING PROTEIN"/>
    <property type="match status" value="1"/>
</dbReference>
<sequence length="325" mass="34672">MKQLNFTFARKLVLGLLGVGFAVASAQAGAQAYPTRPIQLVVGYGAGGGTDMCFRALALTASKELGQSVVVENKPGAGSSLSIGYIARQKPDGYNIAALSTGAVLNQFLVPSIDYDVMKDLTPIAMVAQYQVGLLVRADSPLKTLDDVIKKAKQAPDTIAFSTAGVGTPQHLTMVKLGEQTGVKWTHVAYKSGIEASTALVRGDVEVMAQTAEWVPFVRDGRLRLLNVFTESRMAGFEDAPTLVEAGYDLVAPSILGIVGPKGMDPAVVAKIDKAFKAAIDTEQFRNCTDQFGLKTDYKDAAAFTQHIQQTIGKWAPVIKNMDTK</sequence>